<dbReference type="EMBL" id="GBRH01210424">
    <property type="protein sequence ID" value="JAD87471.1"/>
    <property type="molecule type" value="Transcribed_RNA"/>
</dbReference>
<name>A0A0A9DI41_ARUDO</name>
<protein>
    <submittedName>
        <fullName evidence="1">Uncharacterized protein</fullName>
    </submittedName>
</protein>
<accession>A0A0A9DI41</accession>
<proteinExistence type="predicted"/>
<reference evidence="1" key="2">
    <citation type="journal article" date="2015" name="Data Brief">
        <title>Shoot transcriptome of the giant reed, Arundo donax.</title>
        <authorList>
            <person name="Barrero R.A."/>
            <person name="Guerrero F.D."/>
            <person name="Moolhuijzen P."/>
            <person name="Goolsby J.A."/>
            <person name="Tidwell J."/>
            <person name="Bellgard S.E."/>
            <person name="Bellgard M.I."/>
        </authorList>
    </citation>
    <scope>NUCLEOTIDE SEQUENCE</scope>
    <source>
        <tissue evidence="1">Shoot tissue taken approximately 20 cm above the soil surface</tissue>
    </source>
</reference>
<sequence length="43" mass="5153">MPTASPEGKRMATYLMSFSLHDYFGFFNKIPVFYRQIPEHHIF</sequence>
<dbReference type="AlphaFoldDB" id="A0A0A9DI41"/>
<organism evidence="1">
    <name type="scientific">Arundo donax</name>
    <name type="common">Giant reed</name>
    <name type="synonym">Donax arundinaceus</name>
    <dbReference type="NCBI Taxonomy" id="35708"/>
    <lineage>
        <taxon>Eukaryota</taxon>
        <taxon>Viridiplantae</taxon>
        <taxon>Streptophyta</taxon>
        <taxon>Embryophyta</taxon>
        <taxon>Tracheophyta</taxon>
        <taxon>Spermatophyta</taxon>
        <taxon>Magnoliopsida</taxon>
        <taxon>Liliopsida</taxon>
        <taxon>Poales</taxon>
        <taxon>Poaceae</taxon>
        <taxon>PACMAD clade</taxon>
        <taxon>Arundinoideae</taxon>
        <taxon>Arundineae</taxon>
        <taxon>Arundo</taxon>
    </lineage>
</organism>
<evidence type="ECO:0000313" key="1">
    <source>
        <dbReference type="EMBL" id="JAD87471.1"/>
    </source>
</evidence>
<reference evidence="1" key="1">
    <citation type="submission" date="2014-09" db="EMBL/GenBank/DDBJ databases">
        <authorList>
            <person name="Magalhaes I.L.F."/>
            <person name="Oliveira U."/>
            <person name="Santos F.R."/>
            <person name="Vidigal T.H.D.A."/>
            <person name="Brescovit A.D."/>
            <person name="Santos A.J."/>
        </authorList>
    </citation>
    <scope>NUCLEOTIDE SEQUENCE</scope>
    <source>
        <tissue evidence="1">Shoot tissue taken approximately 20 cm above the soil surface</tissue>
    </source>
</reference>